<comment type="caution">
    <text evidence="4">The sequence shown here is derived from an EMBL/GenBank/DDBJ whole genome shotgun (WGS) entry which is preliminary data.</text>
</comment>
<sequence length="253" mass="29460">MIWIIGGTKDSRDFLESVSQKRRDIVVSTATAYGGKLLEGLGVEVHTKAMNVIEMKEFVEKFSVTCIVDMSHPYAYEVSQNAIQVAEELKLEYYRFERKLLECFAKNYKIFSSIEEILGYLEQKTGNILVTLGSNLLPKFKLFSRKKDCYFRMLPKWDMVKKAEEQEILPKQILAMQGPFSKEMNVAMIHQYEIQYLITKRSGDTGGEREKREAADETGVEILYLDRPQIIYPDVSEDWKEIEEKIEKNPRKQ</sequence>
<dbReference type="UniPathway" id="UPA00148"/>
<proteinExistence type="predicted"/>
<dbReference type="RefSeq" id="WP_005963575.1">
    <property type="nucleotide sequence ID" value="NZ_AOJP01000005.1"/>
</dbReference>
<dbReference type="GeneID" id="75074833"/>
<reference evidence="4 5" key="1">
    <citation type="submission" date="2013-08" db="EMBL/GenBank/DDBJ databases">
        <title>An opportunistic ruminal bacterium that causes liver abscesses in cattle.</title>
        <authorList>
            <person name="Benahmed F.H."/>
            <person name="Rasmussen M."/>
            <person name="Harbottle H."/>
            <person name="Soppet D."/>
            <person name="Nagaraja T.G."/>
            <person name="Davidson M."/>
        </authorList>
    </citation>
    <scope>NUCLEOTIDE SEQUENCE [LARGE SCALE GENOMIC DNA]</scope>
    <source>
        <strain evidence="4 5">B35</strain>
    </source>
</reference>
<protein>
    <submittedName>
        <fullName evidence="4">Precorrin-6x reductase</fullName>
    </submittedName>
</protein>
<dbReference type="PROSITE" id="PS51014">
    <property type="entry name" value="COBK_CBIJ"/>
    <property type="match status" value="1"/>
</dbReference>
<evidence type="ECO:0000256" key="2">
    <source>
        <dbReference type="ARBA" id="ARBA00022573"/>
    </source>
</evidence>
<dbReference type="Proteomes" id="UP000031184">
    <property type="component" value="Unassembled WGS sequence"/>
</dbReference>
<dbReference type="GO" id="GO:0016994">
    <property type="term" value="F:precorrin-6A reductase activity"/>
    <property type="evidence" value="ECO:0007669"/>
    <property type="project" value="InterPro"/>
</dbReference>
<evidence type="ECO:0000256" key="1">
    <source>
        <dbReference type="ARBA" id="ARBA00004953"/>
    </source>
</evidence>
<gene>
    <name evidence="4" type="ORF">C095_10805</name>
</gene>
<dbReference type="AlphaFoldDB" id="A0A017H626"/>
<organism evidence="4 5">
    <name type="scientific">Fusobacterium necrophorum subsp. funduliforme B35</name>
    <dbReference type="NCBI Taxonomy" id="1226633"/>
    <lineage>
        <taxon>Bacteria</taxon>
        <taxon>Fusobacteriati</taxon>
        <taxon>Fusobacteriota</taxon>
        <taxon>Fusobacteriia</taxon>
        <taxon>Fusobacteriales</taxon>
        <taxon>Fusobacteriaceae</taxon>
        <taxon>Fusobacterium</taxon>
    </lineage>
</organism>
<evidence type="ECO:0000313" key="5">
    <source>
        <dbReference type="Proteomes" id="UP000031184"/>
    </source>
</evidence>
<dbReference type="PANTHER" id="PTHR36925">
    <property type="entry name" value="COBALT-PRECORRIN-6A REDUCTASE"/>
    <property type="match status" value="1"/>
</dbReference>
<comment type="pathway">
    <text evidence="1">Cofactor biosynthesis; adenosylcobalamin biosynthesis.</text>
</comment>
<evidence type="ECO:0000313" key="4">
    <source>
        <dbReference type="EMBL" id="KID48194.1"/>
    </source>
</evidence>
<dbReference type="EMBL" id="AUZI01000027">
    <property type="protein sequence ID" value="KID48194.1"/>
    <property type="molecule type" value="Genomic_DNA"/>
</dbReference>
<dbReference type="OrthoDB" id="9780707at2"/>
<dbReference type="InterPro" id="IPR003723">
    <property type="entry name" value="Precorrin-6x_reduct"/>
</dbReference>
<accession>A0A017H626</accession>
<evidence type="ECO:0000256" key="3">
    <source>
        <dbReference type="ARBA" id="ARBA00023002"/>
    </source>
</evidence>
<name>A0A017H626_9FUSO</name>
<dbReference type="PATRIC" id="fig|1226633.4.peg.2188"/>
<dbReference type="PANTHER" id="PTHR36925:SF1">
    <property type="entry name" value="COBALT-PRECORRIN-6A REDUCTASE"/>
    <property type="match status" value="1"/>
</dbReference>
<dbReference type="Pfam" id="PF02571">
    <property type="entry name" value="CbiJ"/>
    <property type="match status" value="1"/>
</dbReference>
<dbReference type="NCBIfam" id="TIGR00715">
    <property type="entry name" value="precor6x_red"/>
    <property type="match status" value="1"/>
</dbReference>
<keyword evidence="3" id="KW-0560">Oxidoreductase</keyword>
<dbReference type="GO" id="GO:0009236">
    <property type="term" value="P:cobalamin biosynthetic process"/>
    <property type="evidence" value="ECO:0007669"/>
    <property type="project" value="UniProtKB-UniPathway"/>
</dbReference>
<keyword evidence="2" id="KW-0169">Cobalamin biosynthesis</keyword>